<accession>A0A081NZV7</accession>
<evidence type="ECO:0000259" key="1">
    <source>
        <dbReference type="Pfam" id="PF00534"/>
    </source>
</evidence>
<proteinExistence type="predicted"/>
<dbReference type="InterPro" id="IPR001296">
    <property type="entry name" value="Glyco_trans_1"/>
</dbReference>
<dbReference type="eggNOG" id="COG0438">
    <property type="taxonomic scope" value="Bacteria"/>
</dbReference>
<dbReference type="Pfam" id="PF13439">
    <property type="entry name" value="Glyco_transf_4"/>
    <property type="match status" value="1"/>
</dbReference>
<dbReference type="CDD" id="cd03801">
    <property type="entry name" value="GT4_PimA-like"/>
    <property type="match status" value="1"/>
</dbReference>
<dbReference type="SUPFAM" id="SSF53756">
    <property type="entry name" value="UDP-Glycosyltransferase/glycogen phosphorylase"/>
    <property type="match status" value="1"/>
</dbReference>
<evidence type="ECO:0000313" key="4">
    <source>
        <dbReference type="Proteomes" id="UP000028123"/>
    </source>
</evidence>
<dbReference type="RefSeq" id="WP_036687038.1">
    <property type="nucleotide sequence ID" value="NZ_FYEP01000005.1"/>
</dbReference>
<dbReference type="OrthoDB" id="9814612at2"/>
<dbReference type="AlphaFoldDB" id="A0A081NZV7"/>
<dbReference type="InterPro" id="IPR028098">
    <property type="entry name" value="Glyco_trans_4-like_N"/>
</dbReference>
<protein>
    <submittedName>
        <fullName evidence="3">Glycosyl transferase</fullName>
    </submittedName>
</protein>
<feature type="domain" description="Glycosyl transferase family 1" evidence="1">
    <location>
        <begin position="196"/>
        <end position="353"/>
    </location>
</feature>
<dbReference type="Proteomes" id="UP000028123">
    <property type="component" value="Unassembled WGS sequence"/>
</dbReference>
<dbReference type="GO" id="GO:0016757">
    <property type="term" value="F:glycosyltransferase activity"/>
    <property type="evidence" value="ECO:0007669"/>
    <property type="project" value="InterPro"/>
</dbReference>
<name>A0A081NZV7_9BACL</name>
<keyword evidence="4" id="KW-1185">Reference proteome</keyword>
<reference evidence="3 4" key="1">
    <citation type="submission" date="2014-06" db="EMBL/GenBank/DDBJ databases">
        <title>Draft genome sequence of Paenibacillus sp. MSt1.</title>
        <authorList>
            <person name="Aw Y.K."/>
            <person name="Ong K.S."/>
            <person name="Gan H.M."/>
            <person name="Lee S.M."/>
        </authorList>
    </citation>
    <scope>NUCLEOTIDE SEQUENCE [LARGE SCALE GENOMIC DNA]</scope>
    <source>
        <strain evidence="3 4">MSt1</strain>
    </source>
</reference>
<dbReference type="Pfam" id="PF00534">
    <property type="entry name" value="Glycos_transf_1"/>
    <property type="match status" value="1"/>
</dbReference>
<feature type="domain" description="Glycosyltransferase subfamily 4-like N-terminal" evidence="2">
    <location>
        <begin position="43"/>
        <end position="166"/>
    </location>
</feature>
<evidence type="ECO:0000259" key="2">
    <source>
        <dbReference type="Pfam" id="PF13439"/>
    </source>
</evidence>
<dbReference type="EMBL" id="JNVM01000018">
    <property type="protein sequence ID" value="KEQ23980.1"/>
    <property type="molecule type" value="Genomic_DNA"/>
</dbReference>
<sequence>MLRVAYLDHTARWSGGEVALYNLLTNMDSTVHPLVILAEEGPLAEKLREKGIDVRVMLLKDKTRNRNRNKLDMHLFVSVLEFFQYGLKVGKLLKKEKVSCVHTNSLKSAIYGAIAAKSAMIPLVWHIRDNIAEPYLRPVIAKFIRIMAKLLPNGIIANSKSTMSSLHLSEAQSVKTLVAYSSYNGPIGSMLGQSPNRKQFVILLVGRLDEWKGQHVLLDAAKRFKEQPEVQFWLAGDALFGNDGYKKRLQQFIEDHDLTNVMMLGHVEHIQSLLQQADLLVHTSIMPEPFGQVIVEGMANGLPVIASDLGGPREIVVPHVTGLLIQPGQPDLLSEAIQWMIDHPEERRHMAEMGMTRVREHFLIESTVKRITEFYPMVIQEQKVQ</sequence>
<keyword evidence="3" id="KW-0808">Transferase</keyword>
<evidence type="ECO:0000313" key="3">
    <source>
        <dbReference type="EMBL" id="KEQ23980.1"/>
    </source>
</evidence>
<gene>
    <name evidence="3" type="ORF">ET33_11975</name>
</gene>
<dbReference type="PANTHER" id="PTHR12526">
    <property type="entry name" value="GLYCOSYLTRANSFERASE"/>
    <property type="match status" value="1"/>
</dbReference>
<organism evidence="3 4">
    <name type="scientific">Paenibacillus tyrfis</name>
    <dbReference type="NCBI Taxonomy" id="1501230"/>
    <lineage>
        <taxon>Bacteria</taxon>
        <taxon>Bacillati</taxon>
        <taxon>Bacillota</taxon>
        <taxon>Bacilli</taxon>
        <taxon>Bacillales</taxon>
        <taxon>Paenibacillaceae</taxon>
        <taxon>Paenibacillus</taxon>
    </lineage>
</organism>
<dbReference type="Gene3D" id="3.40.50.2000">
    <property type="entry name" value="Glycogen Phosphorylase B"/>
    <property type="match status" value="2"/>
</dbReference>
<comment type="caution">
    <text evidence="3">The sequence shown here is derived from an EMBL/GenBank/DDBJ whole genome shotgun (WGS) entry which is preliminary data.</text>
</comment>